<evidence type="ECO:0000313" key="4">
    <source>
        <dbReference type="Proteomes" id="UP000215483"/>
    </source>
</evidence>
<dbReference type="InterPro" id="IPR008928">
    <property type="entry name" value="6-hairpin_glycosidase_sf"/>
</dbReference>
<keyword evidence="2" id="KW-0413">Isomerase</keyword>
<evidence type="ECO:0000256" key="1">
    <source>
        <dbReference type="ARBA" id="ARBA00008558"/>
    </source>
</evidence>
<gene>
    <name evidence="3" type="ORF">BEK98_24315</name>
</gene>
<organism evidence="3 4">
    <name type="scientific">Streptomyces diastatochromogenes</name>
    <dbReference type="NCBI Taxonomy" id="42236"/>
    <lineage>
        <taxon>Bacteria</taxon>
        <taxon>Bacillati</taxon>
        <taxon>Actinomycetota</taxon>
        <taxon>Actinomycetes</taxon>
        <taxon>Kitasatosporales</taxon>
        <taxon>Streptomycetaceae</taxon>
        <taxon>Streptomyces</taxon>
    </lineage>
</organism>
<evidence type="ECO:0000313" key="3">
    <source>
        <dbReference type="EMBL" id="OXY93385.1"/>
    </source>
</evidence>
<accession>A0A233SCJ4</accession>
<dbReference type="PANTHER" id="PTHR42899">
    <property type="entry name" value="SPERMATOGENESIS-ASSOCIATED PROTEIN 20"/>
    <property type="match status" value="1"/>
</dbReference>
<dbReference type="Proteomes" id="UP000215483">
    <property type="component" value="Unassembled WGS sequence"/>
</dbReference>
<comment type="similarity">
    <text evidence="1">Belongs to the N-acylglucosamine 2-epimerase family.</text>
</comment>
<dbReference type="Pfam" id="PF07221">
    <property type="entry name" value="GlcNAc_2-epim"/>
    <property type="match status" value="1"/>
</dbReference>
<evidence type="ECO:0000256" key="2">
    <source>
        <dbReference type="ARBA" id="ARBA00023235"/>
    </source>
</evidence>
<dbReference type="SUPFAM" id="SSF48208">
    <property type="entry name" value="Six-hairpin glycosidases"/>
    <property type="match status" value="1"/>
</dbReference>
<dbReference type="EMBL" id="MCGQ01000020">
    <property type="protein sequence ID" value="OXY93385.1"/>
    <property type="molecule type" value="Genomic_DNA"/>
</dbReference>
<dbReference type="RefSeq" id="WP_094218850.1">
    <property type="nucleotide sequence ID" value="NZ_MCGQ01000020.1"/>
</dbReference>
<name>A0A233SCJ4_STRDA</name>
<dbReference type="AlphaFoldDB" id="A0A233SCJ4"/>
<protein>
    <submittedName>
        <fullName evidence="3">N-acyl-D-glucosamine 2-epimerase</fullName>
    </submittedName>
</protein>
<dbReference type="InterPro" id="IPR010819">
    <property type="entry name" value="AGE/CE"/>
</dbReference>
<keyword evidence="4" id="KW-1185">Reference proteome</keyword>
<sequence length="612" mass="69719">MSDTVNFTFSDTIAGRVAGFDREARVFTLVTADGRPFEVSLDGGPGAELLHNLGEPYQDASGHIDSLLEEGRYVLAYGIFYPRADGLRFEAKRLIFTGRQTDDHRFEEAGWWIRQIREIAAFYRRAQFGDGPIDFSQYRTEIRLSGDKTASHIQETDTISRLVYGMASAFLLTGDDEYLEIAERGTEYLREHMRFVDADENVVYWYHGLKVDGDVETKLFTSEFSDDYDALPAYEQIYALAGPIQTYRITGDPRIKADADATIRLFDRFYLDPEHGGYYSHIDPILLSPEHESLGPNRARKNWNSVGDHAPAYLINLYLATGEKTYADMLEYTFDTIVERFPDADHSPFVQERFHKDWSHDTTHGWQQNRAVVGHNLKIAWNLMRMHSLRPKEGYLELATSLGATMPEWGADRQRGGWYDVLERVRAEGEDRHRFTWHDRKAWWQQEQAILAYLILHGTTGRTDFQGEARDAQAFYNAFFLDHDEGAVYFNVLANGLPYLLGVERLKGSHSMSMYHSAELCYLAAVYNNLLLGGSAMDFWFKPDPALIEGRVLRVAPDLLPHGSVRIESVEIEGEPHTGFDAEGLLVHLPETSGRVKVKVRLAPVARTEVTG</sequence>
<dbReference type="PANTHER" id="PTHR42899:SF1">
    <property type="entry name" value="SPERMATOGENESIS-ASSOCIATED PROTEIN 20"/>
    <property type="match status" value="1"/>
</dbReference>
<dbReference type="GO" id="GO:0005975">
    <property type="term" value="P:carbohydrate metabolic process"/>
    <property type="evidence" value="ECO:0007669"/>
    <property type="project" value="InterPro"/>
</dbReference>
<proteinExistence type="inferred from homology"/>
<dbReference type="InterPro" id="IPR012341">
    <property type="entry name" value="6hp_glycosidase-like_sf"/>
</dbReference>
<dbReference type="OrthoDB" id="5141876at2"/>
<dbReference type="Gene3D" id="1.50.10.10">
    <property type="match status" value="1"/>
</dbReference>
<comment type="caution">
    <text evidence="3">The sequence shown here is derived from an EMBL/GenBank/DDBJ whole genome shotgun (WGS) entry which is preliminary data.</text>
</comment>
<reference evidence="3 4" key="1">
    <citation type="submission" date="2016-07" db="EMBL/GenBank/DDBJ databases">
        <title>Draft genome of Streptomyces diastatochromogenes.</title>
        <authorList>
            <person name="Podduturi R."/>
            <person name="Lukassen M.B."/>
            <person name="Clausen N."/>
            <person name="Nielsen J.L."/>
            <person name="Jorgensen N.O."/>
        </authorList>
    </citation>
    <scope>NUCLEOTIDE SEQUENCE [LARGE SCALE GENOMIC DNA]</scope>
    <source>
        <strain evidence="3 4">DSM 40608</strain>
    </source>
</reference>
<dbReference type="GO" id="GO:0016853">
    <property type="term" value="F:isomerase activity"/>
    <property type="evidence" value="ECO:0007669"/>
    <property type="project" value="UniProtKB-KW"/>
</dbReference>
<dbReference type="InterPro" id="IPR024705">
    <property type="entry name" value="Ssp411"/>
</dbReference>